<dbReference type="PANTHER" id="PTHR48078">
    <property type="entry name" value="THREONINE DEHYDRATASE, MITOCHONDRIAL-RELATED"/>
    <property type="match status" value="1"/>
</dbReference>
<comment type="function">
    <text evidence="7">Catalyzes the anaerobic formation of alpha-ketobutyrate and ammonia from threonine in a two-step reaction. The first step involved a dehydration of threonine and a production of enamine intermediates (aminocrotonate), which tautomerizes to its imine form (iminobutyrate). Both intermediates are unstable and short-lived. The second step is the nonenzymatic hydrolysis of the enamine/imine intermediates to form 2-ketobutyrate and free ammonia. In the low water environment of the cell, the second step is accelerated by RidA.</text>
</comment>
<dbReference type="RefSeq" id="WP_184795726.1">
    <property type="nucleotide sequence ID" value="NZ_JACHMY010000001.1"/>
</dbReference>
<gene>
    <name evidence="10" type="ORF">HDA39_002908</name>
</gene>
<dbReference type="EMBL" id="JACHMY010000001">
    <property type="protein sequence ID" value="MBB5836174.1"/>
    <property type="molecule type" value="Genomic_DNA"/>
</dbReference>
<reference evidence="10 11" key="1">
    <citation type="submission" date="2020-08" db="EMBL/GenBank/DDBJ databases">
        <title>Sequencing the genomes of 1000 actinobacteria strains.</title>
        <authorList>
            <person name="Klenk H.-P."/>
        </authorList>
    </citation>
    <scope>NUCLEOTIDE SEQUENCE [LARGE SCALE GENOMIC DNA]</scope>
    <source>
        <strain evidence="10 11">DSM 28967</strain>
    </source>
</reference>
<evidence type="ECO:0000256" key="2">
    <source>
        <dbReference type="ARBA" id="ARBA00001933"/>
    </source>
</evidence>
<dbReference type="InterPro" id="IPR050147">
    <property type="entry name" value="Ser/Thr_Dehydratase"/>
</dbReference>
<dbReference type="GO" id="GO:0004794">
    <property type="term" value="F:threonine deaminase activity"/>
    <property type="evidence" value="ECO:0007669"/>
    <property type="project" value="UniProtKB-EC"/>
</dbReference>
<dbReference type="Gene3D" id="3.40.50.1100">
    <property type="match status" value="2"/>
</dbReference>
<dbReference type="GO" id="GO:0003941">
    <property type="term" value="F:L-serine ammonia-lyase activity"/>
    <property type="evidence" value="ECO:0007669"/>
    <property type="project" value="TreeGrafter"/>
</dbReference>
<comment type="cofactor">
    <cofactor evidence="2">
        <name>pyridoxal 5'-phosphate</name>
        <dbReference type="ChEBI" id="CHEBI:597326"/>
    </cofactor>
</comment>
<evidence type="ECO:0000256" key="1">
    <source>
        <dbReference type="ARBA" id="ARBA00001274"/>
    </source>
</evidence>
<protein>
    <recommendedName>
        <fullName evidence="4">threonine ammonia-lyase</fullName>
        <ecNumber evidence="4">4.3.1.19</ecNumber>
    </recommendedName>
    <alternativeName>
        <fullName evidence="8">Threonine deaminase</fullName>
    </alternativeName>
</protein>
<name>A0A7W9MTY2_9ACTN</name>
<keyword evidence="5" id="KW-0663">Pyridoxal phosphate</keyword>
<dbReference type="AlphaFoldDB" id="A0A7W9MTY2"/>
<dbReference type="FunFam" id="3.40.50.1100:FF:000005">
    <property type="entry name" value="Threonine dehydratase catabolic"/>
    <property type="match status" value="1"/>
</dbReference>
<evidence type="ECO:0000259" key="9">
    <source>
        <dbReference type="Pfam" id="PF00291"/>
    </source>
</evidence>
<evidence type="ECO:0000313" key="10">
    <source>
        <dbReference type="EMBL" id="MBB5836174.1"/>
    </source>
</evidence>
<dbReference type="EC" id="4.3.1.19" evidence="4"/>
<dbReference type="GO" id="GO:0006565">
    <property type="term" value="P:L-serine catabolic process"/>
    <property type="evidence" value="ECO:0007669"/>
    <property type="project" value="TreeGrafter"/>
</dbReference>
<evidence type="ECO:0000256" key="7">
    <source>
        <dbReference type="ARBA" id="ARBA00025527"/>
    </source>
</evidence>
<keyword evidence="11" id="KW-1185">Reference proteome</keyword>
<organism evidence="10 11">
    <name type="scientific">Kribbella italica</name>
    <dbReference type="NCBI Taxonomy" id="1540520"/>
    <lineage>
        <taxon>Bacteria</taxon>
        <taxon>Bacillati</taxon>
        <taxon>Actinomycetota</taxon>
        <taxon>Actinomycetes</taxon>
        <taxon>Propionibacteriales</taxon>
        <taxon>Kribbellaceae</taxon>
        <taxon>Kribbella</taxon>
    </lineage>
</organism>
<comment type="catalytic activity">
    <reaction evidence="1">
        <text>L-threonine = 2-oxobutanoate + NH4(+)</text>
        <dbReference type="Rhea" id="RHEA:22108"/>
        <dbReference type="ChEBI" id="CHEBI:16763"/>
        <dbReference type="ChEBI" id="CHEBI:28938"/>
        <dbReference type="ChEBI" id="CHEBI:57926"/>
        <dbReference type="EC" id="4.3.1.19"/>
    </reaction>
</comment>
<evidence type="ECO:0000313" key="11">
    <source>
        <dbReference type="Proteomes" id="UP000549971"/>
    </source>
</evidence>
<sequence length="308" mass="32007">MPTLEDVRRAAAQLAGRIHRTPVVTSTALDELFGAPLTLKAELFQKTGSFKVRGLLHKTLQLTAEERERGVITVSAGNAAGALAWAARNAQVPATVVMATTAVQAKIDAARAYGAQVELVDGDLIAAYESIRDERKLTGVHPFDDLDVITGHGSLGLELLDDAPGTRTVLVPVGGGGLISGVALAVKLVDPSIRVVGIEPETADVVSRSLAAGTPQKLPTAKSIADGLAAPVCGTHNFGIIQQYVDEVVRVSEDALLDATRLVMSRTKLALEPAAAAPFAALLEGKLQLTGPTTSVVSGGNLDVSKLY</sequence>
<dbReference type="PANTHER" id="PTHR48078:SF6">
    <property type="entry name" value="L-THREONINE DEHYDRATASE CATABOLIC TDCB"/>
    <property type="match status" value="1"/>
</dbReference>
<feature type="domain" description="Tryptophan synthase beta chain-like PALP" evidence="9">
    <location>
        <begin position="17"/>
        <end position="296"/>
    </location>
</feature>
<evidence type="ECO:0000256" key="5">
    <source>
        <dbReference type="ARBA" id="ARBA00022898"/>
    </source>
</evidence>
<evidence type="ECO:0000256" key="6">
    <source>
        <dbReference type="ARBA" id="ARBA00023239"/>
    </source>
</evidence>
<dbReference type="InterPro" id="IPR001926">
    <property type="entry name" value="TrpB-like_PALP"/>
</dbReference>
<evidence type="ECO:0000256" key="4">
    <source>
        <dbReference type="ARBA" id="ARBA00012096"/>
    </source>
</evidence>
<dbReference type="GO" id="GO:0006567">
    <property type="term" value="P:L-threonine catabolic process"/>
    <property type="evidence" value="ECO:0007669"/>
    <property type="project" value="TreeGrafter"/>
</dbReference>
<accession>A0A7W9MTY2</accession>
<dbReference type="Pfam" id="PF00291">
    <property type="entry name" value="PALP"/>
    <property type="match status" value="1"/>
</dbReference>
<dbReference type="CDD" id="cd01562">
    <property type="entry name" value="Thr-dehyd"/>
    <property type="match status" value="1"/>
</dbReference>
<dbReference type="InterPro" id="IPR036052">
    <property type="entry name" value="TrpB-like_PALP_sf"/>
</dbReference>
<proteinExistence type="inferred from homology"/>
<dbReference type="SUPFAM" id="SSF53686">
    <property type="entry name" value="Tryptophan synthase beta subunit-like PLP-dependent enzymes"/>
    <property type="match status" value="1"/>
</dbReference>
<dbReference type="GO" id="GO:0009097">
    <property type="term" value="P:isoleucine biosynthetic process"/>
    <property type="evidence" value="ECO:0007669"/>
    <property type="project" value="TreeGrafter"/>
</dbReference>
<evidence type="ECO:0000256" key="8">
    <source>
        <dbReference type="ARBA" id="ARBA00031427"/>
    </source>
</evidence>
<dbReference type="Proteomes" id="UP000549971">
    <property type="component" value="Unassembled WGS sequence"/>
</dbReference>
<keyword evidence="6 10" id="KW-0456">Lyase</keyword>
<comment type="similarity">
    <text evidence="3">Belongs to the serine/threonine dehydratase family.</text>
</comment>
<comment type="caution">
    <text evidence="10">The sequence shown here is derived from an EMBL/GenBank/DDBJ whole genome shotgun (WGS) entry which is preliminary data.</text>
</comment>
<evidence type="ECO:0000256" key="3">
    <source>
        <dbReference type="ARBA" id="ARBA00010869"/>
    </source>
</evidence>